<protein>
    <submittedName>
        <fullName evidence="1">Uncharacterized protein</fullName>
    </submittedName>
</protein>
<proteinExistence type="predicted"/>
<evidence type="ECO:0000313" key="2">
    <source>
        <dbReference type="Proteomes" id="UP000176787"/>
    </source>
</evidence>
<sequence>MYNWSVDEKILKQDSERYAIWRLEQMVNFGLNGGKIQENELKKYWPRLKLDPARRRFFALLIDEK</sequence>
<organism evidence="1 2">
    <name type="scientific">Candidatus Niyogibacteria bacterium RIFCSPLOWO2_12_FULL_41_13</name>
    <dbReference type="NCBI Taxonomy" id="1801726"/>
    <lineage>
        <taxon>Bacteria</taxon>
        <taxon>Candidatus Niyogiibacteriota</taxon>
    </lineage>
</organism>
<comment type="caution">
    <text evidence="1">The sequence shown here is derived from an EMBL/GenBank/DDBJ whole genome shotgun (WGS) entry which is preliminary data.</text>
</comment>
<evidence type="ECO:0000313" key="1">
    <source>
        <dbReference type="EMBL" id="OGZ31982.1"/>
    </source>
</evidence>
<name>A0A1G2F2J5_9BACT</name>
<gene>
    <name evidence="1" type="ORF">A3H02_02640</name>
</gene>
<dbReference type="Proteomes" id="UP000176787">
    <property type="component" value="Unassembled WGS sequence"/>
</dbReference>
<accession>A0A1G2F2J5</accession>
<dbReference type="STRING" id="1801726.A3H02_02640"/>
<reference evidence="1 2" key="1">
    <citation type="journal article" date="2016" name="Nat. Commun.">
        <title>Thousands of microbial genomes shed light on interconnected biogeochemical processes in an aquifer system.</title>
        <authorList>
            <person name="Anantharaman K."/>
            <person name="Brown C.T."/>
            <person name="Hug L.A."/>
            <person name="Sharon I."/>
            <person name="Castelle C.J."/>
            <person name="Probst A.J."/>
            <person name="Thomas B.C."/>
            <person name="Singh A."/>
            <person name="Wilkins M.J."/>
            <person name="Karaoz U."/>
            <person name="Brodie E.L."/>
            <person name="Williams K.H."/>
            <person name="Hubbard S.S."/>
            <person name="Banfield J.F."/>
        </authorList>
    </citation>
    <scope>NUCLEOTIDE SEQUENCE [LARGE SCALE GENOMIC DNA]</scope>
</reference>
<dbReference type="EMBL" id="MHMS01000017">
    <property type="protein sequence ID" value="OGZ31982.1"/>
    <property type="molecule type" value="Genomic_DNA"/>
</dbReference>
<dbReference type="AlphaFoldDB" id="A0A1G2F2J5"/>